<evidence type="ECO:0000256" key="5">
    <source>
        <dbReference type="SAM" id="MobiDB-lite"/>
    </source>
</evidence>
<feature type="compositionally biased region" description="Polar residues" evidence="5">
    <location>
        <begin position="172"/>
        <end position="183"/>
    </location>
</feature>
<accession>A0A0F8B160</accession>
<dbReference type="GO" id="GO:0016151">
    <property type="term" value="F:nickel cation binding"/>
    <property type="evidence" value="ECO:0007669"/>
    <property type="project" value="InterPro"/>
</dbReference>
<feature type="compositionally biased region" description="Polar residues" evidence="5">
    <location>
        <begin position="12"/>
        <end position="27"/>
    </location>
</feature>
<gene>
    <name evidence="7" type="ORF">CFO_g4345</name>
</gene>
<dbReference type="InterPro" id="IPR038277">
    <property type="entry name" value="UreF_sf"/>
</dbReference>
<feature type="coiled-coil region" evidence="4">
    <location>
        <begin position="235"/>
        <end position="262"/>
    </location>
</feature>
<dbReference type="PANTHER" id="PTHR33620">
    <property type="entry name" value="UREASE ACCESSORY PROTEIN F"/>
    <property type="match status" value="1"/>
</dbReference>
<keyword evidence="4" id="KW-0175">Coiled coil</keyword>
<reference evidence="7 8" key="1">
    <citation type="submission" date="2015-04" db="EMBL/GenBank/DDBJ databases">
        <title>Genome sequence of Ceratocystis platani, a major pathogen of plane trees.</title>
        <authorList>
            <person name="Belbahri L."/>
        </authorList>
    </citation>
    <scope>NUCLEOTIDE SEQUENCE [LARGE SCALE GENOMIC DNA]</scope>
    <source>
        <strain evidence="7 8">CFO</strain>
    </source>
</reference>
<comment type="caution">
    <text evidence="7">The sequence shown here is derived from an EMBL/GenBank/DDBJ whole genome shotgun (WGS) entry which is preliminary data.</text>
</comment>
<organism evidence="7 8">
    <name type="scientific">Ceratocystis fimbriata f. sp. platani</name>
    <dbReference type="NCBI Taxonomy" id="88771"/>
    <lineage>
        <taxon>Eukaryota</taxon>
        <taxon>Fungi</taxon>
        <taxon>Dikarya</taxon>
        <taxon>Ascomycota</taxon>
        <taxon>Pezizomycotina</taxon>
        <taxon>Sordariomycetes</taxon>
        <taxon>Hypocreomycetidae</taxon>
        <taxon>Microascales</taxon>
        <taxon>Ceratocystidaceae</taxon>
        <taxon>Ceratocystis</taxon>
    </lineage>
</organism>
<evidence type="ECO:0000256" key="2">
    <source>
        <dbReference type="ARBA" id="ARBA00023186"/>
    </source>
</evidence>
<feature type="compositionally biased region" description="Low complexity" evidence="5">
    <location>
        <begin position="141"/>
        <end position="153"/>
    </location>
</feature>
<keyword evidence="1" id="KW-0996">Nickel insertion</keyword>
<name>A0A0F8B160_CERFI</name>
<evidence type="ECO:0000313" key="7">
    <source>
        <dbReference type="EMBL" id="KKF93305.1"/>
    </source>
</evidence>
<feature type="compositionally biased region" description="Acidic residues" evidence="5">
    <location>
        <begin position="159"/>
        <end position="169"/>
    </location>
</feature>
<dbReference type="PANTHER" id="PTHR33620:SF1">
    <property type="entry name" value="UREASE ACCESSORY PROTEIN F"/>
    <property type="match status" value="1"/>
</dbReference>
<feature type="region of interest" description="Disordered" evidence="5">
    <location>
        <begin position="1"/>
        <end position="33"/>
    </location>
</feature>
<dbReference type="Gene3D" id="6.10.140.920">
    <property type="match status" value="1"/>
</dbReference>
<dbReference type="Gene3D" id="1.10.4190.10">
    <property type="entry name" value="Urease accessory protein UreF"/>
    <property type="match status" value="1"/>
</dbReference>
<feature type="domain" description="Spindle pole body-associated protein cut12" evidence="6">
    <location>
        <begin position="124"/>
        <end position="270"/>
    </location>
</feature>
<feature type="compositionally biased region" description="Low complexity" evidence="5">
    <location>
        <begin position="312"/>
        <end position="322"/>
    </location>
</feature>
<feature type="compositionally biased region" description="Basic and acidic residues" evidence="5">
    <location>
        <begin position="189"/>
        <end position="200"/>
    </location>
</feature>
<comment type="similarity">
    <text evidence="3">Belongs to the UreF family.</text>
</comment>
<dbReference type="InterPro" id="IPR002639">
    <property type="entry name" value="UreF"/>
</dbReference>
<feature type="region of interest" description="Disordered" evidence="5">
    <location>
        <begin position="307"/>
        <end position="330"/>
    </location>
</feature>
<evidence type="ECO:0000256" key="1">
    <source>
        <dbReference type="ARBA" id="ARBA00022988"/>
    </source>
</evidence>
<sequence length="812" mass="90460">MLGWMMRRAQGNAPNNSDDYGDTTQIDQGPDTPAPVFAARAFKSAIFGTPTPGGTVGQDDTQTTLDYTGRSQDITMNRTPTRPPGILLTPGTGASRRKKVSFNHEVLQKSASTGSLRKETLAGRKRTPLFEALEKSKSKKTSPSSSTSRSTYSAPDPDNSADEWEDEDVTDKQNTSHQNSLNDVTLDMAEPRSESGKYWKREHDKYRTEALATMEKLLKHKELSKSYAKAKDDENMELSTKLDQEKSRVAELERKIADLNMQVSARRPDSSTTDDDNYAELLKNLAAQTTLAADYKRQVTELESLLKDRSTRSSLASRSSGSQLDTQRELRRAKSQLREVNELRREIDRLKAELASSERKLSRLEEDNKRLKTQTVGRSADDARVEDLKRQLREAREESRRKDDNLRQVKKEFEEFRDDAHTRSEDAKRVLERATDKIAQLQDDVRVLKRKAMPDVSRTPVSAAKEKPKSSIPSVPPSAINGAAASTTLTLPPPTPLSRDEFDPLPKYRQWRKARDQVRDDTEISLDFRPDATATDRSSPLRPLGRWISLTHLHESLLLFYVFVTSVLTLFYPAAASLSEHFLLLLADSALPLGAFAFSSGLESYVAHTRGTFDSFLPLSIDSFAATTLPYALAAFRKPADVAVIDDAFDAALVCTVGRRASTAQGRALLAVWEKSFLPAASETARVTLAPFCALMKTVPKFHRPGDIPRASGHLAPVFGCVSRLVGLPERQAAYVFVLAHVKALLSAAVRANMFGPFQAQKVLASPEVLHLVNKAIDREVHTPYEKAGQTVPVMDLWMGRHELLYSRIFNS</sequence>
<keyword evidence="8" id="KW-1185">Reference proteome</keyword>
<dbReference type="EMBL" id="LBBL01000256">
    <property type="protein sequence ID" value="KKF93305.1"/>
    <property type="molecule type" value="Genomic_DNA"/>
</dbReference>
<dbReference type="OrthoDB" id="5383703at2759"/>
<evidence type="ECO:0000313" key="8">
    <source>
        <dbReference type="Proteomes" id="UP000034841"/>
    </source>
</evidence>
<feature type="region of interest" description="Disordered" evidence="5">
    <location>
        <begin position="456"/>
        <end position="503"/>
    </location>
</feature>
<evidence type="ECO:0000256" key="3">
    <source>
        <dbReference type="ARBA" id="ARBA00046339"/>
    </source>
</evidence>
<dbReference type="Proteomes" id="UP000034841">
    <property type="component" value="Unassembled WGS sequence"/>
</dbReference>
<feature type="region of interest" description="Disordered" evidence="5">
    <location>
        <begin position="73"/>
        <end position="200"/>
    </location>
</feature>
<evidence type="ECO:0000256" key="4">
    <source>
        <dbReference type="SAM" id="Coils"/>
    </source>
</evidence>
<dbReference type="Pfam" id="PF11500">
    <property type="entry name" value="Cut12"/>
    <property type="match status" value="1"/>
</dbReference>
<protein>
    <submittedName>
        <fullName evidence="7">Putative urease accessory protein UreF-like protein</fullName>
    </submittedName>
</protein>
<proteinExistence type="inferred from homology"/>
<dbReference type="InterPro" id="IPR021589">
    <property type="entry name" value="Cut12"/>
</dbReference>
<dbReference type="HAMAP" id="MF_01385">
    <property type="entry name" value="UreF"/>
    <property type="match status" value="1"/>
</dbReference>
<keyword evidence="2" id="KW-0143">Chaperone</keyword>
<dbReference type="AlphaFoldDB" id="A0A0F8B160"/>
<evidence type="ECO:0000259" key="6">
    <source>
        <dbReference type="Pfam" id="PF11500"/>
    </source>
</evidence>
<dbReference type="Pfam" id="PF01730">
    <property type="entry name" value="UreF"/>
    <property type="match status" value="1"/>
</dbReference>